<dbReference type="AlphaFoldDB" id="A0A517Z715"/>
<evidence type="ECO:0000313" key="2">
    <source>
        <dbReference type="Proteomes" id="UP000320496"/>
    </source>
</evidence>
<dbReference type="Pfam" id="PF14100">
    <property type="entry name" value="DUF6807"/>
    <property type="match status" value="1"/>
</dbReference>
<dbReference type="Proteomes" id="UP000320496">
    <property type="component" value="Chromosome"/>
</dbReference>
<name>A0A517Z715_9PLAN</name>
<dbReference type="OrthoDB" id="242279at2"/>
<dbReference type="KEGG" id="mri:Mal4_25970"/>
<organism evidence="1 2">
    <name type="scientific">Maioricimonas rarisocia</name>
    <dbReference type="NCBI Taxonomy" id="2528026"/>
    <lineage>
        <taxon>Bacteria</taxon>
        <taxon>Pseudomonadati</taxon>
        <taxon>Planctomycetota</taxon>
        <taxon>Planctomycetia</taxon>
        <taxon>Planctomycetales</taxon>
        <taxon>Planctomycetaceae</taxon>
        <taxon>Maioricimonas</taxon>
    </lineage>
</organism>
<dbReference type="EMBL" id="CP036275">
    <property type="protein sequence ID" value="QDU38270.1"/>
    <property type="molecule type" value="Genomic_DNA"/>
</dbReference>
<gene>
    <name evidence="1" type="ORF">Mal4_25970</name>
</gene>
<protein>
    <recommendedName>
        <fullName evidence="3">Methane oxygenase PmoA</fullName>
    </recommendedName>
</protein>
<sequence length="317" mass="35899">MMPDYAPPRCELLPLPDHQVAFLVEGAERTRWHYGGQYPRPFLYPLLGPSSGTSLTRMGHPGAENHEHHRSVWFAHHKLLGINFWGDNTDARIRQQHWLVYEDGDEQSIMAVRLGWYDGHDPQPLVDQDAIIALRPLSDGEYALDIQSTFRPRADSIEFQQSNFGFLAVRMAKSISAHFGGGTITSSEGGVGEKAIFGTAARWMDYSGPVRVAGDPARTVVEGITYFDHPGNPHHPAKWHVREDGWMGASACRDEPLLATRQSPLKLRYLLHIHSGGADAERAERLFEDWQDWPAWNVVKSTRPHRQYDLQELEQHG</sequence>
<proteinExistence type="predicted"/>
<evidence type="ECO:0000313" key="1">
    <source>
        <dbReference type="EMBL" id="QDU38270.1"/>
    </source>
</evidence>
<evidence type="ECO:0008006" key="3">
    <source>
        <dbReference type="Google" id="ProtNLM"/>
    </source>
</evidence>
<accession>A0A517Z715</accession>
<reference evidence="1 2" key="1">
    <citation type="submission" date="2019-02" db="EMBL/GenBank/DDBJ databases">
        <title>Deep-cultivation of Planctomycetes and their phenomic and genomic characterization uncovers novel biology.</title>
        <authorList>
            <person name="Wiegand S."/>
            <person name="Jogler M."/>
            <person name="Boedeker C."/>
            <person name="Pinto D."/>
            <person name="Vollmers J."/>
            <person name="Rivas-Marin E."/>
            <person name="Kohn T."/>
            <person name="Peeters S.H."/>
            <person name="Heuer A."/>
            <person name="Rast P."/>
            <person name="Oberbeckmann S."/>
            <person name="Bunk B."/>
            <person name="Jeske O."/>
            <person name="Meyerdierks A."/>
            <person name="Storesund J.E."/>
            <person name="Kallscheuer N."/>
            <person name="Luecker S."/>
            <person name="Lage O.M."/>
            <person name="Pohl T."/>
            <person name="Merkel B.J."/>
            <person name="Hornburger P."/>
            <person name="Mueller R.-W."/>
            <person name="Bruemmer F."/>
            <person name="Labrenz M."/>
            <person name="Spormann A.M."/>
            <person name="Op den Camp H."/>
            <person name="Overmann J."/>
            <person name="Amann R."/>
            <person name="Jetten M.S.M."/>
            <person name="Mascher T."/>
            <person name="Medema M.H."/>
            <person name="Devos D.P."/>
            <person name="Kaster A.-K."/>
            <person name="Ovreas L."/>
            <person name="Rohde M."/>
            <person name="Galperin M.Y."/>
            <person name="Jogler C."/>
        </authorList>
    </citation>
    <scope>NUCLEOTIDE SEQUENCE [LARGE SCALE GENOMIC DNA]</scope>
    <source>
        <strain evidence="1 2">Mal4</strain>
    </source>
</reference>
<keyword evidence="2" id="KW-1185">Reference proteome</keyword>
<dbReference type="InterPro" id="IPR029475">
    <property type="entry name" value="DUF6807"/>
</dbReference>